<protein>
    <recommendedName>
        <fullName evidence="3">Lipoprotein</fullName>
    </recommendedName>
</protein>
<dbReference type="RefSeq" id="WP_286651181.1">
    <property type="nucleotide sequence ID" value="NZ_JACAGK010000021.1"/>
</dbReference>
<name>A0ABT7NMI6_9SPHI</name>
<evidence type="ECO:0000313" key="2">
    <source>
        <dbReference type="Proteomes" id="UP001170954"/>
    </source>
</evidence>
<keyword evidence="2" id="KW-1185">Reference proteome</keyword>
<evidence type="ECO:0008006" key="3">
    <source>
        <dbReference type="Google" id="ProtNLM"/>
    </source>
</evidence>
<dbReference type="Proteomes" id="UP001170954">
    <property type="component" value="Unassembled WGS sequence"/>
</dbReference>
<proteinExistence type="predicted"/>
<comment type="caution">
    <text evidence="1">The sequence shown here is derived from an EMBL/GenBank/DDBJ whole genome shotgun (WGS) entry which is preliminary data.</text>
</comment>
<organism evidence="1 2">
    <name type="scientific">Sphingobacterium hotanense</name>
    <dbReference type="NCBI Taxonomy" id="649196"/>
    <lineage>
        <taxon>Bacteria</taxon>
        <taxon>Pseudomonadati</taxon>
        <taxon>Bacteroidota</taxon>
        <taxon>Sphingobacteriia</taxon>
        <taxon>Sphingobacteriales</taxon>
        <taxon>Sphingobacteriaceae</taxon>
        <taxon>Sphingobacterium</taxon>
    </lineage>
</organism>
<reference evidence="1" key="1">
    <citation type="submission" date="2020-06" db="EMBL/GenBank/DDBJ databases">
        <authorList>
            <person name="Dong N."/>
        </authorList>
    </citation>
    <scope>NUCLEOTIDE SEQUENCE</scope>
    <source>
        <strain evidence="1">R1692</strain>
    </source>
</reference>
<evidence type="ECO:0000313" key="1">
    <source>
        <dbReference type="EMBL" id="MDM1048360.1"/>
    </source>
</evidence>
<gene>
    <name evidence="1" type="ORF">HX018_08940</name>
</gene>
<dbReference type="EMBL" id="JACAGK010000021">
    <property type="protein sequence ID" value="MDM1048360.1"/>
    <property type="molecule type" value="Genomic_DNA"/>
</dbReference>
<sequence length="148" mass="16801">MTYKNKTSHILIVLFVFIVLIGCSKENMQSIDFRSLSIRPACDGSILKSSTNKEETLIITSEQMFSKEFGCLTTAPEIDFKTHFVLAGLVAFNNCASLKEEAIIEENNTLNYRVQIQQANCTALDTVYFSAALPIRYKDHQINFEIKY</sequence>
<reference evidence="1" key="2">
    <citation type="journal article" date="2022" name="Sci. Total Environ.">
        <title>Prevalence, transmission, and molecular epidemiology of tet(X)-positive bacteria among humans, animals, and environmental niches in China: An epidemiological, and genomic-based study.</title>
        <authorList>
            <person name="Dong N."/>
            <person name="Zeng Y."/>
            <person name="Cai C."/>
            <person name="Sun C."/>
            <person name="Lu J."/>
            <person name="Liu C."/>
            <person name="Zhou H."/>
            <person name="Sun Q."/>
            <person name="Shu L."/>
            <person name="Wang H."/>
            <person name="Wang Y."/>
            <person name="Wang S."/>
            <person name="Wu C."/>
            <person name="Chan E.W."/>
            <person name="Chen G."/>
            <person name="Shen Z."/>
            <person name="Chen S."/>
            <person name="Zhang R."/>
        </authorList>
    </citation>
    <scope>NUCLEOTIDE SEQUENCE</scope>
    <source>
        <strain evidence="1">R1692</strain>
    </source>
</reference>
<accession>A0ABT7NMI6</accession>
<dbReference type="PROSITE" id="PS51257">
    <property type="entry name" value="PROKAR_LIPOPROTEIN"/>
    <property type="match status" value="1"/>
</dbReference>